<dbReference type="EMBL" id="VRTS01000006">
    <property type="protein sequence ID" value="TXK62087.1"/>
    <property type="molecule type" value="Genomic_DNA"/>
</dbReference>
<dbReference type="Proteomes" id="UP000321248">
    <property type="component" value="Unassembled WGS sequence"/>
</dbReference>
<sequence length="619" mass="71224">MAATVSGAGSARARRVWGWTWRGLLVLLLLLVLLVAHTVWFKPLRINWFYERVFIEFALDDPELLSSLRILPSWLDFHSDKLTDRSIARTRESQQQIRDALEMLHRYDREQLDEAGRESYDILDYFLGIQVEGEPFAFHNHPLNQLFGIQNGLPTFLATQHPVERTRDAENYIARLKQFPVVFAQVHQGLRYREQQGIVPPRFVIEKVLEEMRGFVGAGVEENILYTSLVEKLDRLPQDRIGERERERILERVRTAIEIDVFPAYNGLVSYYDALLPRVRGNDGVWAMPEGEAYYEWLVRMHTTTDMTPDQVHELGLVEVERIEREMDVILRAEGLASGTVGTRVDRISRRPDQLYPDTDEGREQIIADFQRLIDEIDAGMDDWFDVRPAAAMRVERVPAFREATAPGAYYNAPAFDGSRPGVFYINLRDVGEIPRFSMATLAYHEGVPGHHFQVALKQELRGVPTFRKLLPFTAYSEGWALYAERLAKEAGFMEDPLDDLGRLQAEMFRAVRLVVDTGLHHQQWTRERAITYMRQKTGMPQGDVVAEIERYLVMPGQALAYKVGMEHILMLRGRAQAALGDDFDIREFHNVVLLGGAMPMTLLEQRVDRWIASRADSP</sequence>
<gene>
    <name evidence="1" type="ORF">FU658_09585</name>
</gene>
<dbReference type="InterPro" id="IPR010281">
    <property type="entry name" value="DUF885"/>
</dbReference>
<protein>
    <submittedName>
        <fullName evidence="1">DUF885 domain-containing protein</fullName>
    </submittedName>
</protein>
<proteinExistence type="predicted"/>
<accession>A0A5C8KS66</accession>
<reference evidence="1 2" key="1">
    <citation type="submission" date="2019-08" db="EMBL/GenBank/DDBJ databases">
        <authorList>
            <person name="Karlyshev A.V."/>
        </authorList>
    </citation>
    <scope>NUCLEOTIDE SEQUENCE [LARGE SCALE GENOMIC DNA]</scope>
    <source>
        <strain evidence="1 2">Alg18-2.2</strain>
    </source>
</reference>
<dbReference type="PANTHER" id="PTHR33361">
    <property type="entry name" value="GLR0591 PROTEIN"/>
    <property type="match status" value="1"/>
</dbReference>
<dbReference type="OrthoDB" id="9769898at2"/>
<dbReference type="PANTHER" id="PTHR33361:SF2">
    <property type="entry name" value="DUF885 DOMAIN-CONTAINING PROTEIN"/>
    <property type="match status" value="1"/>
</dbReference>
<organism evidence="1 2">
    <name type="scientific">Alkalisalibacterium limincola</name>
    <dbReference type="NCBI Taxonomy" id="2699169"/>
    <lineage>
        <taxon>Bacteria</taxon>
        <taxon>Pseudomonadati</taxon>
        <taxon>Pseudomonadota</taxon>
        <taxon>Gammaproteobacteria</taxon>
        <taxon>Lysobacterales</taxon>
        <taxon>Lysobacteraceae</taxon>
        <taxon>Alkalisalibacterium</taxon>
    </lineage>
</organism>
<keyword evidence="2" id="KW-1185">Reference proteome</keyword>
<comment type="caution">
    <text evidence="1">The sequence shown here is derived from an EMBL/GenBank/DDBJ whole genome shotgun (WGS) entry which is preliminary data.</text>
</comment>
<dbReference type="AlphaFoldDB" id="A0A5C8KS66"/>
<evidence type="ECO:0000313" key="1">
    <source>
        <dbReference type="EMBL" id="TXK62087.1"/>
    </source>
</evidence>
<name>A0A5C8KS66_9GAMM</name>
<dbReference type="Pfam" id="PF05960">
    <property type="entry name" value="DUF885"/>
    <property type="match status" value="1"/>
</dbReference>
<evidence type="ECO:0000313" key="2">
    <source>
        <dbReference type="Proteomes" id="UP000321248"/>
    </source>
</evidence>